<keyword evidence="3" id="KW-1185">Reference proteome</keyword>
<dbReference type="AlphaFoldDB" id="A0A4U6SVY7"/>
<evidence type="ECO:0000256" key="1">
    <source>
        <dbReference type="SAM" id="MobiDB-lite"/>
    </source>
</evidence>
<accession>A0A4U6SVY7</accession>
<feature type="compositionally biased region" description="Pro residues" evidence="1">
    <location>
        <begin position="62"/>
        <end position="75"/>
    </location>
</feature>
<proteinExistence type="predicted"/>
<feature type="region of interest" description="Disordered" evidence="1">
    <location>
        <begin position="187"/>
        <end position="214"/>
    </location>
</feature>
<feature type="compositionally biased region" description="Gly residues" evidence="1">
    <location>
        <begin position="193"/>
        <end position="214"/>
    </location>
</feature>
<dbReference type="Proteomes" id="UP000298652">
    <property type="component" value="Chromosome 9"/>
</dbReference>
<sequence length="243" mass="26716">MHSTGKICTSEKTNASKLQCLNYDVSEIERKSREFFQSLFPDSRAARRATREATTSSRTTQPNPPRQPPPPPPPSAAVAGGGVKRRRSRFFLLLPLSFHGIQRVFCWRRRCVLQQRRRCDSWQRWPIYFGNGRIRAVDCRIYGVPTGILVLHVHGRRSGSGHLRCPGRAGEGNGFCGRCDGFRAGSRRRRRGPSGGSAAHGGGGGLATSAPGRGGGSVRCGARWRHGNGSTLRMARCFCAWQG</sequence>
<dbReference type="EMBL" id="CM016560">
    <property type="protein sequence ID" value="TKV92454.1"/>
    <property type="molecule type" value="Genomic_DNA"/>
</dbReference>
<reference evidence="2" key="1">
    <citation type="submission" date="2019-03" db="EMBL/GenBank/DDBJ databases">
        <title>WGS assembly of Setaria viridis.</title>
        <authorList>
            <person name="Huang P."/>
            <person name="Jenkins J."/>
            <person name="Grimwood J."/>
            <person name="Barry K."/>
            <person name="Healey A."/>
            <person name="Mamidi S."/>
            <person name="Sreedasyam A."/>
            <person name="Shu S."/>
            <person name="Feldman M."/>
            <person name="Wu J."/>
            <person name="Yu Y."/>
            <person name="Chen C."/>
            <person name="Johnson J."/>
            <person name="Rokhsar D."/>
            <person name="Baxter I."/>
            <person name="Schmutz J."/>
            <person name="Brutnell T."/>
            <person name="Kellogg E."/>
        </authorList>
    </citation>
    <scope>NUCLEOTIDE SEQUENCE [LARGE SCALE GENOMIC DNA]</scope>
</reference>
<gene>
    <name evidence="2" type="ORF">SEVIR_9G163650v2</name>
</gene>
<name>A0A4U6SVY7_SETVI</name>
<evidence type="ECO:0000313" key="2">
    <source>
        <dbReference type="EMBL" id="TKV92454.1"/>
    </source>
</evidence>
<organism evidence="2 3">
    <name type="scientific">Setaria viridis</name>
    <name type="common">Green bristlegrass</name>
    <name type="synonym">Setaria italica subsp. viridis</name>
    <dbReference type="NCBI Taxonomy" id="4556"/>
    <lineage>
        <taxon>Eukaryota</taxon>
        <taxon>Viridiplantae</taxon>
        <taxon>Streptophyta</taxon>
        <taxon>Embryophyta</taxon>
        <taxon>Tracheophyta</taxon>
        <taxon>Spermatophyta</taxon>
        <taxon>Magnoliopsida</taxon>
        <taxon>Liliopsida</taxon>
        <taxon>Poales</taxon>
        <taxon>Poaceae</taxon>
        <taxon>PACMAD clade</taxon>
        <taxon>Panicoideae</taxon>
        <taxon>Panicodae</taxon>
        <taxon>Paniceae</taxon>
        <taxon>Cenchrinae</taxon>
        <taxon>Setaria</taxon>
    </lineage>
</organism>
<feature type="compositionally biased region" description="Low complexity" evidence="1">
    <location>
        <begin position="52"/>
        <end position="61"/>
    </location>
</feature>
<dbReference type="Gramene" id="TKV92454">
    <property type="protein sequence ID" value="TKV92454"/>
    <property type="gene ID" value="SEVIR_9G163650v2"/>
</dbReference>
<evidence type="ECO:0000313" key="3">
    <source>
        <dbReference type="Proteomes" id="UP000298652"/>
    </source>
</evidence>
<protein>
    <submittedName>
        <fullName evidence="2">Uncharacterized protein</fullName>
    </submittedName>
</protein>
<feature type="region of interest" description="Disordered" evidence="1">
    <location>
        <begin position="42"/>
        <end position="80"/>
    </location>
</feature>